<feature type="binding site" evidence="1">
    <location>
        <position position="243"/>
    </location>
    <ligand>
        <name>Fe cation</name>
        <dbReference type="ChEBI" id="CHEBI:24875"/>
    </ligand>
</feature>
<proteinExistence type="inferred from homology"/>
<gene>
    <name evidence="2" type="ORF">GCM10022408_00400</name>
</gene>
<feature type="transmembrane region" description="Helical" evidence="1">
    <location>
        <begin position="21"/>
        <end position="41"/>
    </location>
</feature>
<keyword evidence="1" id="KW-0812">Transmembrane</keyword>
<evidence type="ECO:0000313" key="3">
    <source>
        <dbReference type="Proteomes" id="UP001500567"/>
    </source>
</evidence>
<feature type="transmembrane region" description="Helical" evidence="1">
    <location>
        <begin position="276"/>
        <end position="295"/>
    </location>
</feature>
<feature type="binding site" evidence="1">
    <location>
        <position position="58"/>
    </location>
    <ligand>
        <name>Fe cation</name>
        <dbReference type="ChEBI" id="CHEBI:24875"/>
    </ligand>
</feature>
<organism evidence="2 3">
    <name type="scientific">Hymenobacter fastidiosus</name>
    <dbReference type="NCBI Taxonomy" id="486264"/>
    <lineage>
        <taxon>Bacteria</taxon>
        <taxon>Pseudomonadati</taxon>
        <taxon>Bacteroidota</taxon>
        <taxon>Cytophagia</taxon>
        <taxon>Cytophagales</taxon>
        <taxon>Hymenobacteraceae</taxon>
        <taxon>Hymenobacter</taxon>
    </lineage>
</organism>
<keyword evidence="3" id="KW-1185">Reference proteome</keyword>
<feature type="binding site" evidence="1">
    <location>
        <position position="117"/>
    </location>
    <ligand>
        <name>Fe cation</name>
        <dbReference type="ChEBI" id="CHEBI:24875"/>
    </ligand>
</feature>
<comment type="subcellular location">
    <subcellularLocation>
        <location evidence="1">Cell membrane</location>
        <topology evidence="1">Multi-pass membrane protein</topology>
    </subcellularLocation>
</comment>
<comment type="function">
    <text evidence="1">Catalyzes the cleavage of beta-carotene at its central double bond (15,15') to yield two molecules of all-trans-retinal.</text>
</comment>
<sequence>MSPLTLINRPAWGAALPRRASYGFVLVAVAVGLLAPGLAHWLLAPLLLAGMLLLGVAHGACDQFVVPATHPALARERLRYWAGFLIGYLGLALAVGLLWWWQPAAAVALFFGLTAWHWGSADAPALAPNRGQWIAHSLLRGGLLFAVPLGYWPEETRTIINDLLTLGGAMPVRAVAVAQTAVLLGPSVAVGHLLLWGSYFRQNRGGVARTDMLEVLLLTILLMALAPILSAGVYFVFWHSLQHVLRMNQLMGRPLLSRRPALRTELGFFLRRSAPLLLLSLAGLAILYGVAWSRAATGSVFVSLALLVASVVTLPHALLVTLGMDAARWR</sequence>
<dbReference type="NCBIfam" id="TIGR03753">
    <property type="entry name" value="blh_monoox"/>
    <property type="match status" value="1"/>
</dbReference>
<evidence type="ECO:0000256" key="1">
    <source>
        <dbReference type="HAMAP-Rule" id="MF_02093"/>
    </source>
</evidence>
<feature type="binding site" evidence="1">
    <location>
        <position position="239"/>
    </location>
    <ligand>
        <name>Fe cation</name>
        <dbReference type="ChEBI" id="CHEBI:24875"/>
    </ligand>
</feature>
<keyword evidence="1" id="KW-0560">Oxidoreductase</keyword>
<feature type="transmembrane region" description="Helical" evidence="1">
    <location>
        <begin position="47"/>
        <end position="66"/>
    </location>
</feature>
<keyword evidence="1" id="KW-0479">Metal-binding</keyword>
<keyword evidence="1" id="KW-1133">Transmembrane helix</keyword>
<accession>A0ABP7R947</accession>
<dbReference type="Proteomes" id="UP001500567">
    <property type="component" value="Unassembled WGS sequence"/>
</dbReference>
<protein>
    <recommendedName>
        <fullName evidence="1">Probable beta-carotene 15,15'-dioxygenase</fullName>
        <ecNumber evidence="1">1.13.11.63</ecNumber>
    </recommendedName>
</protein>
<comment type="similarity">
    <text evidence="1">Belongs to the Brp/Blh beta-carotene diooxygenase family.</text>
</comment>
<evidence type="ECO:0000313" key="2">
    <source>
        <dbReference type="EMBL" id="GAA3994124.1"/>
    </source>
</evidence>
<keyword evidence="1" id="KW-0223">Dioxygenase</keyword>
<feature type="transmembrane region" description="Helical" evidence="1">
    <location>
        <begin position="301"/>
        <end position="324"/>
    </location>
</feature>
<dbReference type="EMBL" id="BAABDJ010000001">
    <property type="protein sequence ID" value="GAA3994124.1"/>
    <property type="molecule type" value="Genomic_DNA"/>
</dbReference>
<keyword evidence="1" id="KW-0408">Iron</keyword>
<feature type="transmembrane region" description="Helical" evidence="1">
    <location>
        <begin position="78"/>
        <end position="101"/>
    </location>
</feature>
<comment type="caution">
    <text evidence="2">The sequence shown here is derived from an EMBL/GenBank/DDBJ whole genome shotgun (WGS) entry which is preliminary data.</text>
</comment>
<dbReference type="RefSeq" id="WP_345070165.1">
    <property type="nucleotide sequence ID" value="NZ_BAABDJ010000001.1"/>
</dbReference>
<keyword evidence="1" id="KW-1003">Cell membrane</keyword>
<dbReference type="EC" id="1.13.11.63" evidence="1"/>
<feature type="transmembrane region" description="Helical" evidence="1">
    <location>
        <begin position="174"/>
        <end position="195"/>
    </location>
</feature>
<dbReference type="InterPro" id="IPR022270">
    <property type="entry name" value="Blh_diox"/>
</dbReference>
<dbReference type="Pfam" id="PF15461">
    <property type="entry name" value="BCD"/>
    <property type="match status" value="1"/>
</dbReference>
<comment type="cofactor">
    <cofactor evidence="1">
        <name>Fe(2+)</name>
        <dbReference type="ChEBI" id="CHEBI:29033"/>
    </cofactor>
</comment>
<dbReference type="HAMAP" id="MF_02093">
    <property type="entry name" value="Beta_carotene_diox"/>
    <property type="match status" value="1"/>
</dbReference>
<reference evidence="3" key="1">
    <citation type="journal article" date="2019" name="Int. J. Syst. Evol. Microbiol.">
        <title>The Global Catalogue of Microorganisms (GCM) 10K type strain sequencing project: providing services to taxonomists for standard genome sequencing and annotation.</title>
        <authorList>
            <consortium name="The Broad Institute Genomics Platform"/>
            <consortium name="The Broad Institute Genome Sequencing Center for Infectious Disease"/>
            <person name="Wu L."/>
            <person name="Ma J."/>
        </authorList>
    </citation>
    <scope>NUCLEOTIDE SEQUENCE [LARGE SCALE GENOMIC DNA]</scope>
    <source>
        <strain evidence="3">JCM 17224</strain>
    </source>
</reference>
<feature type="transmembrane region" description="Helical" evidence="1">
    <location>
        <begin position="215"/>
        <end position="237"/>
    </location>
</feature>
<name>A0ABP7R947_9BACT</name>
<feature type="transmembrane region" description="Helical" evidence="1">
    <location>
        <begin position="133"/>
        <end position="153"/>
    </location>
</feature>
<keyword evidence="1" id="KW-0472">Membrane</keyword>
<comment type="catalytic activity">
    <reaction evidence="1">
        <text>all-trans-beta-carotene + O2 = 2 all-trans-retinal</text>
        <dbReference type="Rhea" id="RHEA:32887"/>
        <dbReference type="ChEBI" id="CHEBI:15379"/>
        <dbReference type="ChEBI" id="CHEBI:17579"/>
        <dbReference type="ChEBI" id="CHEBI:17898"/>
        <dbReference type="EC" id="1.13.11.63"/>
    </reaction>
</comment>